<accession>A0A1I3M9Y8</accession>
<evidence type="ECO:0000256" key="1">
    <source>
        <dbReference type="SAM" id="Phobius"/>
    </source>
</evidence>
<dbReference type="GeneID" id="96297939"/>
<organism evidence="2 3">
    <name type="scientific">Streptosporangium canum</name>
    <dbReference type="NCBI Taxonomy" id="324952"/>
    <lineage>
        <taxon>Bacteria</taxon>
        <taxon>Bacillati</taxon>
        <taxon>Actinomycetota</taxon>
        <taxon>Actinomycetes</taxon>
        <taxon>Streptosporangiales</taxon>
        <taxon>Streptosporangiaceae</taxon>
        <taxon>Streptosporangium</taxon>
    </lineage>
</organism>
<feature type="transmembrane region" description="Helical" evidence="1">
    <location>
        <begin position="228"/>
        <end position="249"/>
    </location>
</feature>
<gene>
    <name evidence="2" type="ORF">SAMN05216275_105420</name>
</gene>
<keyword evidence="1" id="KW-1133">Transmembrane helix</keyword>
<keyword evidence="3" id="KW-1185">Reference proteome</keyword>
<feature type="transmembrane region" description="Helical" evidence="1">
    <location>
        <begin position="21"/>
        <end position="41"/>
    </location>
</feature>
<evidence type="ECO:0000313" key="2">
    <source>
        <dbReference type="EMBL" id="SFI93874.1"/>
    </source>
</evidence>
<reference evidence="3" key="1">
    <citation type="submission" date="2016-10" db="EMBL/GenBank/DDBJ databases">
        <authorList>
            <person name="Varghese N."/>
            <person name="Submissions S."/>
        </authorList>
    </citation>
    <scope>NUCLEOTIDE SEQUENCE [LARGE SCALE GENOMIC DNA]</scope>
    <source>
        <strain evidence="3">CGMCC 4.2126</strain>
    </source>
</reference>
<dbReference type="EMBL" id="FOQY01000005">
    <property type="protein sequence ID" value="SFI93874.1"/>
    <property type="molecule type" value="Genomic_DNA"/>
</dbReference>
<protein>
    <submittedName>
        <fullName evidence="2">ABC-2 type transport system permease protein</fullName>
    </submittedName>
</protein>
<sequence length="254" mass="26241">MREHLHAEWTKLRTLSGTGRLLLAIVVVTVAAGVAACAVVSCTSRGCGYDPAKISLFGVQVSQAVVAVLAVLAITGEYGTGMIRLTLTAMPRRTGVLAAKAIILVGLTLIAGSVAVLASALAARRILPDNGFPVETLTLTSGPLLRAAVGSVLYLALIALFSLGVATAVRDSATAIGVVLGLLYLFPALILLIADDDWQRLLWQISPMNAGLAIQATTNLASLPLSPWAGLSVLAAWAIAALLGGELLLRMRDA</sequence>
<name>A0A1I3M9Y8_9ACTN</name>
<dbReference type="AlphaFoldDB" id="A0A1I3M9Y8"/>
<keyword evidence="1" id="KW-0812">Transmembrane</keyword>
<feature type="transmembrane region" description="Helical" evidence="1">
    <location>
        <begin position="173"/>
        <end position="194"/>
    </location>
</feature>
<feature type="transmembrane region" description="Helical" evidence="1">
    <location>
        <begin position="61"/>
        <end position="80"/>
    </location>
</feature>
<feature type="transmembrane region" description="Helical" evidence="1">
    <location>
        <begin position="101"/>
        <end position="123"/>
    </location>
</feature>
<evidence type="ECO:0000313" key="3">
    <source>
        <dbReference type="Proteomes" id="UP000199111"/>
    </source>
</evidence>
<proteinExistence type="predicted"/>
<feature type="transmembrane region" description="Helical" evidence="1">
    <location>
        <begin position="143"/>
        <end position="166"/>
    </location>
</feature>
<keyword evidence="1" id="KW-0472">Membrane</keyword>
<dbReference type="RefSeq" id="WP_093886825.1">
    <property type="nucleotide sequence ID" value="NZ_FOQY01000005.1"/>
</dbReference>
<dbReference type="Proteomes" id="UP000199111">
    <property type="component" value="Unassembled WGS sequence"/>
</dbReference>